<dbReference type="PANTHER" id="PTHR45749:SF37">
    <property type="entry name" value="OS05G0311600 PROTEIN"/>
    <property type="match status" value="1"/>
</dbReference>
<feature type="domain" description="DUF4371" evidence="1">
    <location>
        <begin position="2"/>
        <end position="115"/>
    </location>
</feature>
<name>A0A9D3VRU6_9ROSI</name>
<evidence type="ECO:0000313" key="2">
    <source>
        <dbReference type="EMBL" id="KAH1091518.1"/>
    </source>
</evidence>
<sequence>MMKPLIQEIKEILHIIANKVRHKIREDIGDSKFCIIIDEAHDESKREKMTIVLRYVDEKRFIKYNFFDLVHVQDTAIITLKEEICVILSQHCLDVQNIRGQACNGVSNIRGEWNGLQALFLNDCPYAYYVYCLAHQLQLALLVASRECLLKMP</sequence>
<evidence type="ECO:0000259" key="1">
    <source>
        <dbReference type="Pfam" id="PF14291"/>
    </source>
</evidence>
<dbReference type="EMBL" id="JAIQCV010000006">
    <property type="protein sequence ID" value="KAH1091518.1"/>
    <property type="molecule type" value="Genomic_DNA"/>
</dbReference>
<proteinExistence type="predicted"/>
<protein>
    <recommendedName>
        <fullName evidence="1">DUF4371 domain-containing protein</fullName>
    </recommendedName>
</protein>
<dbReference type="PANTHER" id="PTHR45749">
    <property type="match status" value="1"/>
</dbReference>
<dbReference type="OrthoDB" id="1000824at2759"/>
<keyword evidence="3" id="KW-1185">Reference proteome</keyword>
<comment type="caution">
    <text evidence="2">The sequence shown here is derived from an EMBL/GenBank/DDBJ whole genome shotgun (WGS) entry which is preliminary data.</text>
</comment>
<evidence type="ECO:0000313" key="3">
    <source>
        <dbReference type="Proteomes" id="UP000828251"/>
    </source>
</evidence>
<dbReference type="Pfam" id="PF14291">
    <property type="entry name" value="DUF4371"/>
    <property type="match status" value="1"/>
</dbReference>
<reference evidence="2 3" key="1">
    <citation type="journal article" date="2021" name="Plant Biotechnol. J.">
        <title>Multi-omics assisted identification of the key and species-specific regulatory components of drought-tolerant mechanisms in Gossypium stocksii.</title>
        <authorList>
            <person name="Yu D."/>
            <person name="Ke L."/>
            <person name="Zhang D."/>
            <person name="Wu Y."/>
            <person name="Sun Y."/>
            <person name="Mei J."/>
            <person name="Sun J."/>
            <person name="Sun Y."/>
        </authorList>
    </citation>
    <scope>NUCLEOTIDE SEQUENCE [LARGE SCALE GENOMIC DNA]</scope>
    <source>
        <strain evidence="3">cv. E1</strain>
        <tissue evidence="2">Leaf</tissue>
    </source>
</reference>
<accession>A0A9D3VRU6</accession>
<organism evidence="2 3">
    <name type="scientific">Gossypium stocksii</name>
    <dbReference type="NCBI Taxonomy" id="47602"/>
    <lineage>
        <taxon>Eukaryota</taxon>
        <taxon>Viridiplantae</taxon>
        <taxon>Streptophyta</taxon>
        <taxon>Embryophyta</taxon>
        <taxon>Tracheophyta</taxon>
        <taxon>Spermatophyta</taxon>
        <taxon>Magnoliopsida</taxon>
        <taxon>eudicotyledons</taxon>
        <taxon>Gunneridae</taxon>
        <taxon>Pentapetalae</taxon>
        <taxon>rosids</taxon>
        <taxon>malvids</taxon>
        <taxon>Malvales</taxon>
        <taxon>Malvaceae</taxon>
        <taxon>Malvoideae</taxon>
        <taxon>Gossypium</taxon>
    </lineage>
</organism>
<dbReference type="Proteomes" id="UP000828251">
    <property type="component" value="Unassembled WGS sequence"/>
</dbReference>
<dbReference type="InterPro" id="IPR025398">
    <property type="entry name" value="DUF4371"/>
</dbReference>
<dbReference type="AlphaFoldDB" id="A0A9D3VRU6"/>
<gene>
    <name evidence="2" type="ORF">J1N35_018775</name>
</gene>